<proteinExistence type="predicted"/>
<evidence type="ECO:0000313" key="3">
    <source>
        <dbReference type="Proteomes" id="UP000501747"/>
    </source>
</evidence>
<keyword evidence="3" id="KW-1185">Reference proteome</keyword>
<sequence length="345" mass="38024">MQTDKKGTWIVRILSLFFAILLFYNANSTSLNDDDMKFSELSATAEKVPVNVTYNQDKYFISGYDQTVTVELKSSNKILLDKESNAETRSFSIVMDLTKYSEGTHEVPLQIVGLPSAIKGTIKPNKLAVTVEKKKSNKFPVEAAIDSKIFAKGFEIEKAVIEPENVTLSGGEETIKHVSKVIAGISDQTNISSDFSQKVKLYAINEKGEPLNVKIEPESVRVDVNVKAPTKRVKVNPVQAGKMPQGISDYTFSMKQDKVDITGPKEILDEISTIDLKIDTSNIRETTSSSYIVVVPKEVKVEPDTVLVTVIPKNSSTKTTSENKDKSTSSSKSDKLSLNVSSKNK</sequence>
<dbReference type="RefSeq" id="WP_166035836.1">
    <property type="nucleotide sequence ID" value="NZ_CP049887.1"/>
</dbReference>
<accession>A0A6G8AX44</accession>
<gene>
    <name evidence="2" type="ORF">G7082_14095</name>
</gene>
<organism evidence="2 3">
    <name type="scientific">Vagococcus hydrophili</name>
    <dbReference type="NCBI Taxonomy" id="2714947"/>
    <lineage>
        <taxon>Bacteria</taxon>
        <taxon>Bacillati</taxon>
        <taxon>Bacillota</taxon>
        <taxon>Bacilli</taxon>
        <taxon>Lactobacillales</taxon>
        <taxon>Enterococcaceae</taxon>
        <taxon>Vagococcus</taxon>
    </lineage>
</organism>
<feature type="compositionally biased region" description="Basic and acidic residues" evidence="1">
    <location>
        <begin position="321"/>
        <end position="335"/>
    </location>
</feature>
<dbReference type="Pfam" id="PF07949">
    <property type="entry name" value="YbbR"/>
    <property type="match status" value="3"/>
</dbReference>
<evidence type="ECO:0000256" key="1">
    <source>
        <dbReference type="SAM" id="MobiDB-lite"/>
    </source>
</evidence>
<dbReference type="EMBL" id="CP049887">
    <property type="protein sequence ID" value="QIL49550.1"/>
    <property type="molecule type" value="Genomic_DNA"/>
</dbReference>
<dbReference type="Gene3D" id="2.170.120.40">
    <property type="entry name" value="YbbR-like domain"/>
    <property type="match status" value="2"/>
</dbReference>
<dbReference type="PANTHER" id="PTHR37804">
    <property type="entry name" value="CDAA REGULATORY PROTEIN CDAR"/>
    <property type="match status" value="1"/>
</dbReference>
<reference evidence="2 3" key="1">
    <citation type="submission" date="2020-03" db="EMBL/GenBank/DDBJ databases">
        <title>Vagococcus sp. nov., isolated from beetles.</title>
        <authorList>
            <person name="Hyun D.-W."/>
            <person name="Bae J.-W."/>
        </authorList>
    </citation>
    <scope>NUCLEOTIDE SEQUENCE [LARGE SCALE GENOMIC DNA]</scope>
    <source>
        <strain evidence="2 3">HDW17B</strain>
    </source>
</reference>
<evidence type="ECO:0000313" key="2">
    <source>
        <dbReference type="EMBL" id="QIL49550.1"/>
    </source>
</evidence>
<protein>
    <recommendedName>
        <fullName evidence="4">YbbR-like protein</fullName>
    </recommendedName>
</protein>
<name>A0A6G8AX44_9ENTE</name>
<dbReference type="KEGG" id="vhy:G7082_14095"/>
<dbReference type="InterPro" id="IPR053154">
    <property type="entry name" value="c-di-AMP_regulator"/>
</dbReference>
<dbReference type="AlphaFoldDB" id="A0A6G8AX44"/>
<dbReference type="Gene3D" id="2.170.120.30">
    <property type="match status" value="1"/>
</dbReference>
<dbReference type="Proteomes" id="UP000501747">
    <property type="component" value="Chromosome"/>
</dbReference>
<feature type="compositionally biased region" description="Low complexity" evidence="1">
    <location>
        <begin position="336"/>
        <end position="345"/>
    </location>
</feature>
<dbReference type="InterPro" id="IPR012505">
    <property type="entry name" value="YbbR"/>
</dbReference>
<dbReference type="PANTHER" id="PTHR37804:SF1">
    <property type="entry name" value="CDAA REGULATORY PROTEIN CDAR"/>
    <property type="match status" value="1"/>
</dbReference>
<evidence type="ECO:0008006" key="4">
    <source>
        <dbReference type="Google" id="ProtNLM"/>
    </source>
</evidence>
<feature type="region of interest" description="Disordered" evidence="1">
    <location>
        <begin position="314"/>
        <end position="345"/>
    </location>
</feature>